<organism evidence="1 2">
    <name type="scientific">Saguinus oedipus</name>
    <name type="common">Cotton-top tamarin</name>
    <name type="synonym">Oedipomidas oedipus</name>
    <dbReference type="NCBI Taxonomy" id="9490"/>
    <lineage>
        <taxon>Eukaryota</taxon>
        <taxon>Metazoa</taxon>
        <taxon>Chordata</taxon>
        <taxon>Craniata</taxon>
        <taxon>Vertebrata</taxon>
        <taxon>Euteleostomi</taxon>
        <taxon>Mammalia</taxon>
        <taxon>Eutheria</taxon>
        <taxon>Euarchontoglires</taxon>
        <taxon>Primates</taxon>
        <taxon>Haplorrhini</taxon>
        <taxon>Platyrrhini</taxon>
        <taxon>Cebidae</taxon>
        <taxon>Callitrichinae</taxon>
        <taxon>Saguinus</taxon>
    </lineage>
</organism>
<name>A0ABQ9W297_SAGOE</name>
<evidence type="ECO:0000313" key="1">
    <source>
        <dbReference type="EMBL" id="KAK2115500.1"/>
    </source>
</evidence>
<dbReference type="Proteomes" id="UP001266305">
    <property type="component" value="Unassembled WGS sequence"/>
</dbReference>
<proteinExistence type="predicted"/>
<reference evidence="1 2" key="1">
    <citation type="submission" date="2023-05" db="EMBL/GenBank/DDBJ databases">
        <title>B98-5 Cell Line De Novo Hybrid Assembly: An Optical Mapping Approach.</title>
        <authorList>
            <person name="Kananen K."/>
            <person name="Auerbach J.A."/>
            <person name="Kautto E."/>
            <person name="Blachly J.S."/>
        </authorList>
    </citation>
    <scope>NUCLEOTIDE SEQUENCE [LARGE SCALE GENOMIC DNA]</scope>
    <source>
        <strain evidence="1">B95-8</strain>
        <tissue evidence="1">Cell line</tissue>
    </source>
</reference>
<protein>
    <submittedName>
        <fullName evidence="1">Uncharacterized protein</fullName>
    </submittedName>
</protein>
<keyword evidence="2" id="KW-1185">Reference proteome</keyword>
<evidence type="ECO:0000313" key="2">
    <source>
        <dbReference type="Proteomes" id="UP001266305"/>
    </source>
</evidence>
<comment type="caution">
    <text evidence="1">The sequence shown here is derived from an EMBL/GenBank/DDBJ whole genome shotgun (WGS) entry which is preliminary data.</text>
</comment>
<accession>A0ABQ9W297</accession>
<gene>
    <name evidence="1" type="ORF">P7K49_006126</name>
</gene>
<sequence length="89" mass="9995">MEVPGMNLPELSKAACVQGFSTGGRNTVQSMTEQCTMRLTTSFFRLEFTKYAIIGVEATWEGRGETQCRRRLTRLGSEQGEFIQVQVGR</sequence>
<dbReference type="EMBL" id="JASSZA010000003">
    <property type="protein sequence ID" value="KAK2115500.1"/>
    <property type="molecule type" value="Genomic_DNA"/>
</dbReference>